<dbReference type="AlphaFoldDB" id="A0A8S1QHU0"/>
<dbReference type="Proteomes" id="UP000688137">
    <property type="component" value="Unassembled WGS sequence"/>
</dbReference>
<dbReference type="SMART" id="SM00320">
    <property type="entry name" value="WD40"/>
    <property type="match status" value="6"/>
</dbReference>
<keyword evidence="5" id="KW-1185">Reference proteome</keyword>
<dbReference type="Pfam" id="PF00400">
    <property type="entry name" value="WD40"/>
    <property type="match status" value="4"/>
</dbReference>
<dbReference type="CDD" id="cd00200">
    <property type="entry name" value="WD40"/>
    <property type="match status" value="1"/>
</dbReference>
<evidence type="ECO:0000313" key="5">
    <source>
        <dbReference type="Proteomes" id="UP000688137"/>
    </source>
</evidence>
<sequence>MESSNVGEYNQGNYSKWIDRFQLQIQLLWFTQNEGKNQSNLLDIMTQEYIKFSSDKINEQFELITRLMQQRSSLVNSILDKNLEQQNQLLSSQQHCTEVIIKKYEQFLEDLIQFSRQFKNREELIEFKRAHDEYYKEMNEFKTVIMKNVRYYQGKIDNKSRLRKVIRSAINKVLQKKGIDKNLSEMLVKYECMIEKHEVGIDKKDLKLFKLDQEMIKLKKEQGTIEEQKNLAQIQLLGDKSNNEKWKQSEQKLLDKQRKQQDQVNVLNFNLNLFCQDLYRKFTPRLLKLYEYKLLNVHQKHFRKELPQSVIISHDGEYAISSVNQEQLLLWKVNEEKKDWQLESQLKQVDQILCLCFYDEKGSFFAGCENGSIVYWYRNDQKWTPNIQTQRHQRGVNFIQGDQKNGQMVSVSDDCTIKIWIQKEDEMIWEVKYTLQGHQSGIQTVQFNRNSNVIGSGGFDKTIILWNFKNQEWIQNQILKGHKGSITTLCFSKLKDVLVSGSQDCFIRIWEMEQNQLYKKIQTLDGHKASITSVIFNSDSSILFTGSKDCTIKFWRQNMSNKWVLHREFQQNYMISQISISNNNLNIIVGGFGGETTFYQSQDNWE</sequence>
<gene>
    <name evidence="4" type="ORF">PPRIM_AZ9-3.1.T1580026</name>
</gene>
<evidence type="ECO:0000256" key="2">
    <source>
        <dbReference type="ARBA" id="ARBA00022737"/>
    </source>
</evidence>
<evidence type="ECO:0000313" key="4">
    <source>
        <dbReference type="EMBL" id="CAD8114100.1"/>
    </source>
</evidence>
<keyword evidence="2" id="KW-0677">Repeat</keyword>
<dbReference type="PROSITE" id="PS00678">
    <property type="entry name" value="WD_REPEATS_1"/>
    <property type="match status" value="2"/>
</dbReference>
<dbReference type="InterPro" id="IPR019775">
    <property type="entry name" value="WD40_repeat_CS"/>
</dbReference>
<name>A0A8S1QHU0_PARPR</name>
<dbReference type="PANTHER" id="PTHR19848">
    <property type="entry name" value="WD40 REPEAT PROTEIN"/>
    <property type="match status" value="1"/>
</dbReference>
<evidence type="ECO:0000256" key="1">
    <source>
        <dbReference type="ARBA" id="ARBA00022574"/>
    </source>
</evidence>
<comment type="caution">
    <text evidence="4">The sequence shown here is derived from an EMBL/GenBank/DDBJ whole genome shotgun (WGS) entry which is preliminary data.</text>
</comment>
<reference evidence="4" key="1">
    <citation type="submission" date="2021-01" db="EMBL/GenBank/DDBJ databases">
        <authorList>
            <consortium name="Genoscope - CEA"/>
            <person name="William W."/>
        </authorList>
    </citation>
    <scope>NUCLEOTIDE SEQUENCE</scope>
</reference>
<dbReference type="PROSITE" id="PS50294">
    <property type="entry name" value="WD_REPEATS_REGION"/>
    <property type="match status" value="3"/>
</dbReference>
<dbReference type="PANTHER" id="PTHR19848:SF8">
    <property type="entry name" value="F-BOX AND WD REPEAT DOMAIN CONTAINING 7"/>
    <property type="match status" value="1"/>
</dbReference>
<organism evidence="4 5">
    <name type="scientific">Paramecium primaurelia</name>
    <dbReference type="NCBI Taxonomy" id="5886"/>
    <lineage>
        <taxon>Eukaryota</taxon>
        <taxon>Sar</taxon>
        <taxon>Alveolata</taxon>
        <taxon>Ciliophora</taxon>
        <taxon>Intramacronucleata</taxon>
        <taxon>Oligohymenophorea</taxon>
        <taxon>Peniculida</taxon>
        <taxon>Parameciidae</taxon>
        <taxon>Paramecium</taxon>
    </lineage>
</organism>
<feature type="repeat" description="WD" evidence="3">
    <location>
        <begin position="479"/>
        <end position="520"/>
    </location>
</feature>
<feature type="repeat" description="WD" evidence="3">
    <location>
        <begin position="524"/>
        <end position="555"/>
    </location>
</feature>
<proteinExistence type="predicted"/>
<accession>A0A8S1QHU0</accession>
<dbReference type="PROSITE" id="PS50082">
    <property type="entry name" value="WD_REPEATS_2"/>
    <property type="match status" value="3"/>
</dbReference>
<evidence type="ECO:0000256" key="3">
    <source>
        <dbReference type="PROSITE-ProRule" id="PRU00221"/>
    </source>
</evidence>
<dbReference type="InterPro" id="IPR001680">
    <property type="entry name" value="WD40_rpt"/>
</dbReference>
<dbReference type="OMA" id="YKEMNEF"/>
<keyword evidence="1 3" id="KW-0853">WD repeat</keyword>
<protein>
    <submittedName>
        <fullName evidence="4">Uncharacterized protein</fullName>
    </submittedName>
</protein>
<feature type="repeat" description="WD" evidence="3">
    <location>
        <begin position="435"/>
        <end position="476"/>
    </location>
</feature>
<dbReference type="EMBL" id="CAJJDM010000163">
    <property type="protein sequence ID" value="CAD8114100.1"/>
    <property type="molecule type" value="Genomic_DNA"/>
</dbReference>